<evidence type="ECO:0000313" key="3">
    <source>
        <dbReference type="EMBL" id="RPA72256.1"/>
    </source>
</evidence>
<accession>A0A3N4HGP7</accession>
<dbReference type="STRING" id="1160509.A0A3N4HGP7"/>
<evidence type="ECO:0000256" key="1">
    <source>
        <dbReference type="SAM" id="MobiDB-lite"/>
    </source>
</evidence>
<dbReference type="InterPro" id="IPR017946">
    <property type="entry name" value="PLC-like_Pdiesterase_TIM-brl"/>
</dbReference>
<feature type="compositionally biased region" description="Basic and acidic residues" evidence="1">
    <location>
        <begin position="306"/>
        <end position="316"/>
    </location>
</feature>
<dbReference type="AlphaFoldDB" id="A0A3N4HGP7"/>
<dbReference type="OrthoDB" id="7984201at2759"/>
<dbReference type="SUPFAM" id="SSF51695">
    <property type="entry name" value="PLC-like phosphodiesterases"/>
    <property type="match status" value="1"/>
</dbReference>
<organism evidence="3 4">
    <name type="scientific">Ascobolus immersus RN42</name>
    <dbReference type="NCBI Taxonomy" id="1160509"/>
    <lineage>
        <taxon>Eukaryota</taxon>
        <taxon>Fungi</taxon>
        <taxon>Dikarya</taxon>
        <taxon>Ascomycota</taxon>
        <taxon>Pezizomycotina</taxon>
        <taxon>Pezizomycetes</taxon>
        <taxon>Pezizales</taxon>
        <taxon>Ascobolaceae</taxon>
        <taxon>Ascobolus</taxon>
    </lineage>
</organism>
<feature type="signal peptide" evidence="2">
    <location>
        <begin position="1"/>
        <end position="18"/>
    </location>
</feature>
<dbReference type="PROSITE" id="PS50007">
    <property type="entry name" value="PIPLC_X_DOMAIN"/>
    <property type="match status" value="1"/>
</dbReference>
<dbReference type="InterPro" id="IPR051057">
    <property type="entry name" value="PI-PLC_domain"/>
</dbReference>
<sequence length="365" mass="39324">MKLPILLSALTAATLVSAYDASACNNSPSLCDKPYDDVTYLGAHNSPSLRNAQTDFNIGGVQYFNVTVQLSAGVRLVTAQLQLKDGKPRLCHGSCSFIDSGTLDDYFKEIRAWLDKNPSEVITITLINEPRVSPTDLTASFASANLASELYTPTGTGEWPTLRELIDAKTRLIVYLTDGHNTATHPSLLPQFDYTFETAYENYSELDFTKCAPDRPAGLSAADAVASGRLPWANRYLYSEGLVQLPNVGRINETNNPDNLYASLTQCADAWGGIPSYVLVDFFNEGPAIGAIDRLNGVTKAVNRVEPPKSPKRGEDGGEVGDVDVTNGGSVGERKALAVKALMGEDVPVADWILVAGGWGKMIKL</sequence>
<keyword evidence="2" id="KW-0732">Signal</keyword>
<evidence type="ECO:0000256" key="2">
    <source>
        <dbReference type="SAM" id="SignalP"/>
    </source>
</evidence>
<dbReference type="PANTHER" id="PTHR13593">
    <property type="match status" value="1"/>
</dbReference>
<dbReference type="GO" id="GO:0008081">
    <property type="term" value="F:phosphoric diester hydrolase activity"/>
    <property type="evidence" value="ECO:0007669"/>
    <property type="project" value="InterPro"/>
</dbReference>
<dbReference type="Pfam" id="PF26146">
    <property type="entry name" value="PI-PLC_X"/>
    <property type="match status" value="1"/>
</dbReference>
<protein>
    <submittedName>
        <fullName evidence="3">PLC-like phosphodiesterase</fullName>
    </submittedName>
</protein>
<dbReference type="EMBL" id="ML119869">
    <property type="protein sequence ID" value="RPA72256.1"/>
    <property type="molecule type" value="Genomic_DNA"/>
</dbReference>
<dbReference type="Gene3D" id="3.20.20.190">
    <property type="entry name" value="Phosphatidylinositol (PI) phosphodiesterase"/>
    <property type="match status" value="1"/>
</dbReference>
<feature type="chain" id="PRO_5018334836" evidence="2">
    <location>
        <begin position="19"/>
        <end position="365"/>
    </location>
</feature>
<dbReference type="GO" id="GO:0006629">
    <property type="term" value="P:lipid metabolic process"/>
    <property type="evidence" value="ECO:0007669"/>
    <property type="project" value="InterPro"/>
</dbReference>
<name>A0A3N4HGP7_ASCIM</name>
<dbReference type="PANTHER" id="PTHR13593:SF80">
    <property type="entry name" value="PLC-LIKE PHOSPHODIESTERASE"/>
    <property type="match status" value="1"/>
</dbReference>
<evidence type="ECO:0000313" key="4">
    <source>
        <dbReference type="Proteomes" id="UP000275078"/>
    </source>
</evidence>
<proteinExistence type="predicted"/>
<keyword evidence="4" id="KW-1185">Reference proteome</keyword>
<feature type="region of interest" description="Disordered" evidence="1">
    <location>
        <begin position="304"/>
        <end position="327"/>
    </location>
</feature>
<gene>
    <name evidence="3" type="ORF">BJ508DRAFT_231818</name>
</gene>
<dbReference type="Proteomes" id="UP000275078">
    <property type="component" value="Unassembled WGS sequence"/>
</dbReference>
<reference evidence="3 4" key="1">
    <citation type="journal article" date="2018" name="Nat. Ecol. Evol.">
        <title>Pezizomycetes genomes reveal the molecular basis of ectomycorrhizal truffle lifestyle.</title>
        <authorList>
            <person name="Murat C."/>
            <person name="Payen T."/>
            <person name="Noel B."/>
            <person name="Kuo A."/>
            <person name="Morin E."/>
            <person name="Chen J."/>
            <person name="Kohler A."/>
            <person name="Krizsan K."/>
            <person name="Balestrini R."/>
            <person name="Da Silva C."/>
            <person name="Montanini B."/>
            <person name="Hainaut M."/>
            <person name="Levati E."/>
            <person name="Barry K.W."/>
            <person name="Belfiori B."/>
            <person name="Cichocki N."/>
            <person name="Clum A."/>
            <person name="Dockter R.B."/>
            <person name="Fauchery L."/>
            <person name="Guy J."/>
            <person name="Iotti M."/>
            <person name="Le Tacon F."/>
            <person name="Lindquist E.A."/>
            <person name="Lipzen A."/>
            <person name="Malagnac F."/>
            <person name="Mello A."/>
            <person name="Molinier V."/>
            <person name="Miyauchi S."/>
            <person name="Poulain J."/>
            <person name="Riccioni C."/>
            <person name="Rubini A."/>
            <person name="Sitrit Y."/>
            <person name="Splivallo R."/>
            <person name="Traeger S."/>
            <person name="Wang M."/>
            <person name="Zifcakova L."/>
            <person name="Wipf D."/>
            <person name="Zambonelli A."/>
            <person name="Paolocci F."/>
            <person name="Nowrousian M."/>
            <person name="Ottonello S."/>
            <person name="Baldrian P."/>
            <person name="Spatafora J.W."/>
            <person name="Henrissat B."/>
            <person name="Nagy L.G."/>
            <person name="Aury J.M."/>
            <person name="Wincker P."/>
            <person name="Grigoriev I.V."/>
            <person name="Bonfante P."/>
            <person name="Martin F.M."/>
        </authorList>
    </citation>
    <scope>NUCLEOTIDE SEQUENCE [LARGE SCALE GENOMIC DNA]</scope>
    <source>
        <strain evidence="3 4">RN42</strain>
    </source>
</reference>